<organism evidence="3">
    <name type="scientific">Candidatus Aramenus sulfurataquae</name>
    <dbReference type="NCBI Taxonomy" id="1326980"/>
    <lineage>
        <taxon>Archaea</taxon>
        <taxon>Thermoproteota</taxon>
        <taxon>Thermoprotei</taxon>
        <taxon>Sulfolobales</taxon>
        <taxon>Sulfolobaceae</taxon>
        <taxon>Candidatus Aramenus</taxon>
    </lineage>
</organism>
<keyword evidence="1" id="KW-0812">Transmembrane</keyword>
<feature type="transmembrane region" description="Helical" evidence="1">
    <location>
        <begin position="125"/>
        <end position="146"/>
    </location>
</feature>
<sequence>MKYSFALGWLLTFLQLALRLGWGVVAVVFAVSLHLTPVEIGAVLFLFYLGYTSSSVLWGAMIDKEGPRKAMFISATFSGLLLTLVFLAKNVDELYAIYLLEGVLTAGIYPSAVKVVSASGGSLTLYLALLDSAAPVVTLVISSLSGEILSGWTFYYVTLSLGLFLGGLLSLSLKVSTLKSTQLRKVLLDRRVIYVSLIRAGEQWGLWGTSSWLFPFLVLYDGVPVKLSEILFLLYGVGQFTSTLVSGFLSRTVDDVKLVKVTLAAFVALVFALPLAKEASLLIPLSFLLGVFSFIYRPPTDSLVVKVMGSRHAGTSMGFANAISQAGSMVAPLFVGEVISLGLKGFAIDSLAFGPLASLALVTLVVKGNSGGSEK</sequence>
<accession>A0AAE3K3I2</accession>
<dbReference type="Pfam" id="PF07690">
    <property type="entry name" value="MFS_1"/>
    <property type="match status" value="1"/>
</dbReference>
<comment type="caution">
    <text evidence="3">The sequence shown here is derived from an EMBL/GenBank/DDBJ whole genome shotgun (WGS) entry which is preliminary data.</text>
</comment>
<feature type="transmembrane region" description="Helical" evidence="1">
    <location>
        <begin position="317"/>
        <end position="335"/>
    </location>
</feature>
<dbReference type="PROSITE" id="PS50850">
    <property type="entry name" value="MFS"/>
    <property type="match status" value="1"/>
</dbReference>
<dbReference type="InterPro" id="IPR036259">
    <property type="entry name" value="MFS_trans_sf"/>
</dbReference>
<keyword evidence="1" id="KW-1133">Transmembrane helix</keyword>
<dbReference type="PANTHER" id="PTHR23537">
    <property type="match status" value="1"/>
</dbReference>
<reference evidence="3" key="1">
    <citation type="submission" date="2022-05" db="EMBL/GenBank/DDBJ databases">
        <title>Metagenome Sequencing of an Archaeal-Dominated Microbial Community from a Hot Spring at the Los Azufres Geothermal Field, Mexico.</title>
        <authorList>
            <person name="Marin-Paredes R."/>
            <person name="Martinez-Romero E."/>
            <person name="Servin-Garciduenas L.E."/>
        </authorList>
    </citation>
    <scope>NUCLEOTIDE SEQUENCE</scope>
    <source>
        <strain evidence="3">AZ1-454</strain>
    </source>
</reference>
<feature type="transmembrane region" description="Helical" evidence="1">
    <location>
        <begin position="256"/>
        <end position="273"/>
    </location>
</feature>
<dbReference type="AlphaFoldDB" id="A0AAE3K3I2"/>
<protein>
    <submittedName>
        <fullName evidence="3">MFS transporter</fullName>
    </submittedName>
</protein>
<feature type="transmembrane region" description="Helical" evidence="1">
    <location>
        <begin position="230"/>
        <end position="249"/>
    </location>
</feature>
<name>A0AAE3K3I2_9CREN</name>
<dbReference type="SUPFAM" id="SSF103473">
    <property type="entry name" value="MFS general substrate transporter"/>
    <property type="match status" value="1"/>
</dbReference>
<evidence type="ECO:0000313" key="3">
    <source>
        <dbReference type="EMBL" id="MCL7344568.1"/>
    </source>
</evidence>
<feature type="transmembrane region" description="Helical" evidence="1">
    <location>
        <begin position="279"/>
        <end position="296"/>
    </location>
</feature>
<dbReference type="EMBL" id="JZWS02000013">
    <property type="protein sequence ID" value="MCL7344568.1"/>
    <property type="molecule type" value="Genomic_DNA"/>
</dbReference>
<feature type="transmembrane region" description="Helical" evidence="1">
    <location>
        <begin position="192"/>
        <end position="218"/>
    </location>
</feature>
<gene>
    <name evidence="3" type="ORF">TQ35_008355</name>
</gene>
<proteinExistence type="predicted"/>
<feature type="transmembrane region" description="Helical" evidence="1">
    <location>
        <begin position="94"/>
        <end position="113"/>
    </location>
</feature>
<evidence type="ECO:0000259" key="2">
    <source>
        <dbReference type="PROSITE" id="PS50850"/>
    </source>
</evidence>
<dbReference type="InterPro" id="IPR011701">
    <property type="entry name" value="MFS"/>
</dbReference>
<dbReference type="InterPro" id="IPR020846">
    <property type="entry name" value="MFS_dom"/>
</dbReference>
<feature type="transmembrane region" description="Helical" evidence="1">
    <location>
        <begin position="152"/>
        <end position="171"/>
    </location>
</feature>
<keyword evidence="1" id="KW-0472">Membrane</keyword>
<feature type="domain" description="Major facilitator superfamily (MFS) profile" evidence="2">
    <location>
        <begin position="1"/>
        <end position="375"/>
    </location>
</feature>
<dbReference type="GO" id="GO:0022857">
    <property type="term" value="F:transmembrane transporter activity"/>
    <property type="evidence" value="ECO:0007669"/>
    <property type="project" value="InterPro"/>
</dbReference>
<feature type="transmembrane region" description="Helical" evidence="1">
    <location>
        <begin position="347"/>
        <end position="366"/>
    </location>
</feature>
<evidence type="ECO:0000256" key="1">
    <source>
        <dbReference type="SAM" id="Phobius"/>
    </source>
</evidence>
<dbReference type="InterPro" id="IPR010645">
    <property type="entry name" value="MFS_4"/>
</dbReference>
<dbReference type="PANTHER" id="PTHR23537:SF1">
    <property type="entry name" value="SUGAR TRANSPORTER"/>
    <property type="match status" value="1"/>
</dbReference>
<feature type="transmembrane region" description="Helical" evidence="1">
    <location>
        <begin position="40"/>
        <end position="58"/>
    </location>
</feature>
<feature type="transmembrane region" description="Helical" evidence="1">
    <location>
        <begin position="70"/>
        <end position="88"/>
    </location>
</feature>
<dbReference type="Gene3D" id="1.20.1250.20">
    <property type="entry name" value="MFS general substrate transporter like domains"/>
    <property type="match status" value="2"/>
</dbReference>